<name>A0ABV6Z0F6_UNCC1</name>
<keyword evidence="2" id="KW-0812">Transmembrane</keyword>
<reference evidence="3 4" key="1">
    <citation type="submission" date="2024-09" db="EMBL/GenBank/DDBJ databases">
        <title>Laminarin stimulates single cell rates of sulfate reduction while oxygen inhibits transcriptomic activity in coastal marine sediment.</title>
        <authorList>
            <person name="Lindsay M."/>
            <person name="Orcutt B."/>
            <person name="Emerson D."/>
            <person name="Stepanauskas R."/>
            <person name="D'Angelo T."/>
        </authorList>
    </citation>
    <scope>NUCLEOTIDE SEQUENCE [LARGE SCALE GENOMIC DNA]</scope>
    <source>
        <strain evidence="3">SAG AM-311-K15</strain>
    </source>
</reference>
<keyword evidence="4" id="KW-1185">Reference proteome</keyword>
<dbReference type="Proteomes" id="UP001594351">
    <property type="component" value="Unassembled WGS sequence"/>
</dbReference>
<sequence length="115" mass="12855">MKSYHRNVGNQKYTSLGVGCFTLSLGLFMLKLSFTMAETFGYSELVATSAVIIVLGIFFIGLAFSLGHGKRKDHTDSMRATLLQIEMLKKENEFKMTKKDPGQDTAPPDKTKEKQ</sequence>
<proteinExistence type="predicted"/>
<feature type="transmembrane region" description="Helical" evidence="2">
    <location>
        <begin position="46"/>
        <end position="69"/>
    </location>
</feature>
<evidence type="ECO:0008006" key="5">
    <source>
        <dbReference type="Google" id="ProtNLM"/>
    </source>
</evidence>
<evidence type="ECO:0000256" key="2">
    <source>
        <dbReference type="SAM" id="Phobius"/>
    </source>
</evidence>
<protein>
    <recommendedName>
        <fullName evidence="5">Lipopolysaccharide assembly protein A domain-containing protein</fullName>
    </recommendedName>
</protein>
<feature type="transmembrane region" description="Helical" evidence="2">
    <location>
        <begin position="12"/>
        <end position="34"/>
    </location>
</feature>
<organism evidence="3 4">
    <name type="scientific">candidate division CSSED10-310 bacterium</name>
    <dbReference type="NCBI Taxonomy" id="2855610"/>
    <lineage>
        <taxon>Bacteria</taxon>
        <taxon>Bacteria division CSSED10-310</taxon>
    </lineage>
</organism>
<gene>
    <name evidence="3" type="ORF">ACFL27_17185</name>
</gene>
<keyword evidence="2" id="KW-0472">Membrane</keyword>
<keyword evidence="2" id="KW-1133">Transmembrane helix</keyword>
<accession>A0ABV6Z0F6</accession>
<feature type="region of interest" description="Disordered" evidence="1">
    <location>
        <begin position="93"/>
        <end position="115"/>
    </location>
</feature>
<evidence type="ECO:0000313" key="4">
    <source>
        <dbReference type="Proteomes" id="UP001594351"/>
    </source>
</evidence>
<comment type="caution">
    <text evidence="3">The sequence shown here is derived from an EMBL/GenBank/DDBJ whole genome shotgun (WGS) entry which is preliminary data.</text>
</comment>
<evidence type="ECO:0000256" key="1">
    <source>
        <dbReference type="SAM" id="MobiDB-lite"/>
    </source>
</evidence>
<dbReference type="EMBL" id="JBHPBY010000243">
    <property type="protein sequence ID" value="MFC1851929.1"/>
    <property type="molecule type" value="Genomic_DNA"/>
</dbReference>
<evidence type="ECO:0000313" key="3">
    <source>
        <dbReference type="EMBL" id="MFC1851929.1"/>
    </source>
</evidence>